<sequence length="76" mass="8797">MEIVNDNKMSLANEKHKNSEQFNDGETILIVSILLDRNVNALIELYQLRQKKKTYSIFLSSLSSSPRCIENIRLVE</sequence>
<evidence type="ECO:0000313" key="1">
    <source>
        <dbReference type="Proteomes" id="UP000887564"/>
    </source>
</evidence>
<keyword evidence="1" id="KW-1185">Reference proteome</keyword>
<reference evidence="2" key="1">
    <citation type="submission" date="2022-11" db="UniProtKB">
        <authorList>
            <consortium name="WormBaseParasite"/>
        </authorList>
    </citation>
    <scope>IDENTIFICATION</scope>
</reference>
<name>A0A914RR61_PAREQ</name>
<dbReference type="WBParaSite" id="PEQ_0000879701-mRNA-1">
    <property type="protein sequence ID" value="PEQ_0000879701-mRNA-1"/>
    <property type="gene ID" value="PEQ_0000879701"/>
</dbReference>
<protein>
    <submittedName>
        <fullName evidence="2">Uncharacterized protein</fullName>
    </submittedName>
</protein>
<accession>A0A914RR61</accession>
<dbReference type="AlphaFoldDB" id="A0A914RR61"/>
<dbReference type="Proteomes" id="UP000887564">
    <property type="component" value="Unplaced"/>
</dbReference>
<organism evidence="1 2">
    <name type="scientific">Parascaris equorum</name>
    <name type="common">Equine roundworm</name>
    <dbReference type="NCBI Taxonomy" id="6256"/>
    <lineage>
        <taxon>Eukaryota</taxon>
        <taxon>Metazoa</taxon>
        <taxon>Ecdysozoa</taxon>
        <taxon>Nematoda</taxon>
        <taxon>Chromadorea</taxon>
        <taxon>Rhabditida</taxon>
        <taxon>Spirurina</taxon>
        <taxon>Ascaridomorpha</taxon>
        <taxon>Ascaridoidea</taxon>
        <taxon>Ascarididae</taxon>
        <taxon>Parascaris</taxon>
    </lineage>
</organism>
<evidence type="ECO:0000313" key="2">
    <source>
        <dbReference type="WBParaSite" id="PEQ_0000879701-mRNA-1"/>
    </source>
</evidence>
<proteinExistence type="predicted"/>